<protein>
    <recommendedName>
        <fullName evidence="3">Outer membrane channel protein CpnT-like N-terminal domain-containing protein</fullName>
    </recommendedName>
</protein>
<dbReference type="Proteomes" id="UP001501777">
    <property type="component" value="Unassembled WGS sequence"/>
</dbReference>
<evidence type="ECO:0000256" key="1">
    <source>
        <dbReference type="SAM" id="Coils"/>
    </source>
</evidence>
<evidence type="ECO:0000313" key="4">
    <source>
        <dbReference type="EMBL" id="GAA2511553.1"/>
    </source>
</evidence>
<evidence type="ECO:0000256" key="2">
    <source>
        <dbReference type="SAM" id="MobiDB-lite"/>
    </source>
</evidence>
<feature type="region of interest" description="Disordered" evidence="2">
    <location>
        <begin position="316"/>
        <end position="341"/>
    </location>
</feature>
<name>A0ABN3MZ47_STRLO</name>
<reference evidence="4 5" key="1">
    <citation type="journal article" date="2019" name="Int. J. Syst. Evol. Microbiol.">
        <title>The Global Catalogue of Microorganisms (GCM) 10K type strain sequencing project: providing services to taxonomists for standard genome sequencing and annotation.</title>
        <authorList>
            <consortium name="The Broad Institute Genomics Platform"/>
            <consortium name="The Broad Institute Genome Sequencing Center for Infectious Disease"/>
            <person name="Wu L."/>
            <person name="Ma J."/>
        </authorList>
    </citation>
    <scope>NUCLEOTIDE SEQUENCE [LARGE SCALE GENOMIC DNA]</scope>
    <source>
        <strain evidence="4 5">JCM 4395</strain>
    </source>
</reference>
<feature type="coiled-coil region" evidence="1">
    <location>
        <begin position="193"/>
        <end position="220"/>
    </location>
</feature>
<dbReference type="InterPro" id="IPR036689">
    <property type="entry name" value="ESAT-6-like_sf"/>
</dbReference>
<feature type="domain" description="Outer membrane channel protein CpnT-like N-terminal" evidence="3">
    <location>
        <begin position="70"/>
        <end position="184"/>
    </location>
</feature>
<keyword evidence="1" id="KW-0175">Coiled coil</keyword>
<accession>A0ABN3MZ47</accession>
<dbReference type="RefSeq" id="WP_344404717.1">
    <property type="nucleotide sequence ID" value="NZ_BAAASG010000017.1"/>
</dbReference>
<keyword evidence="5" id="KW-1185">Reference proteome</keyword>
<dbReference type="Gene3D" id="1.10.287.1060">
    <property type="entry name" value="ESAT-6-like"/>
    <property type="match status" value="1"/>
</dbReference>
<dbReference type="Pfam" id="PF25547">
    <property type="entry name" value="WXG100_2"/>
    <property type="match status" value="1"/>
</dbReference>
<comment type="caution">
    <text evidence="4">The sequence shown here is derived from an EMBL/GenBank/DDBJ whole genome shotgun (WGS) entry which is preliminary data.</text>
</comment>
<dbReference type="InterPro" id="IPR057746">
    <property type="entry name" value="CpnT-like_N"/>
</dbReference>
<dbReference type="SUPFAM" id="SSF140453">
    <property type="entry name" value="EsxAB dimer-like"/>
    <property type="match status" value="1"/>
</dbReference>
<dbReference type="EMBL" id="BAAASG010000017">
    <property type="protein sequence ID" value="GAA2511553.1"/>
    <property type="molecule type" value="Genomic_DNA"/>
</dbReference>
<organism evidence="4 5">
    <name type="scientific">Streptomyces longisporus</name>
    <dbReference type="NCBI Taxonomy" id="1948"/>
    <lineage>
        <taxon>Bacteria</taxon>
        <taxon>Bacillati</taxon>
        <taxon>Actinomycetota</taxon>
        <taxon>Actinomycetes</taxon>
        <taxon>Kitasatosporales</taxon>
        <taxon>Streptomycetaceae</taxon>
        <taxon>Streptomyces</taxon>
    </lineage>
</organism>
<gene>
    <name evidence="4" type="ORF">GCM10010276_68270</name>
</gene>
<proteinExistence type="predicted"/>
<sequence length="341" mass="35581">MSGGTFQQVGDAYKWTRDFMDQPLIPLPEINNPVADGLDAGLDSAVKWALDSSGLMGMLEEVTGNLAGLTAAAHEWQAQAKAMRAVSTALREGGGTLAGQWEGVASNAFGRHMGQVVEAIDGTAKDMDEIAQIISQAAAACQLAENMIIGIIREAIEALIASLAAMVVVDILTVGLATVADALVADAEIAAFIERVGKVSADLERTLKELMDKVRELRKAGKSFSEIKKGLKEARTAAKAVRKIGGMSNRLERGGNLLRSPSMENLGEFAAAKGVKAVIGAEKGVIAGGVGAVIGADGPMSPVTDGLSKDPAIDAVAGQLDGRKNETPYRVPKTRIEEDFG</sequence>
<evidence type="ECO:0000313" key="5">
    <source>
        <dbReference type="Proteomes" id="UP001501777"/>
    </source>
</evidence>
<evidence type="ECO:0000259" key="3">
    <source>
        <dbReference type="Pfam" id="PF25547"/>
    </source>
</evidence>